<dbReference type="AlphaFoldDB" id="W1J6F7"/>
<evidence type="ECO:0000313" key="2">
    <source>
        <dbReference type="Proteomes" id="UP000019202"/>
    </source>
</evidence>
<gene>
    <name evidence="1" type="ORF">XSR1_60100</name>
</gene>
<name>W1J6F7_9GAMM</name>
<evidence type="ECO:0000313" key="1">
    <source>
        <dbReference type="EMBL" id="CDL85055.1"/>
    </source>
</evidence>
<comment type="caution">
    <text evidence="1">The sequence shown here is derived from an EMBL/GenBank/DDBJ whole genome shotgun (WGS) entry which is preliminary data.</text>
</comment>
<dbReference type="Proteomes" id="UP000019202">
    <property type="component" value="Unassembled WGS sequence"/>
</dbReference>
<reference evidence="1" key="1">
    <citation type="submission" date="2013-11" db="EMBL/GenBank/DDBJ databases">
        <title>Draft genome sequence and annotation of the entomopathogenic bacteria, Xenorhabdus cabanillasi strain JM26 and Xenorhabdus szentirmai strain DSM 16338.</title>
        <authorList>
            <person name="Gualtieri M."/>
            <person name="Ogier J.C."/>
            <person name="Pages S."/>
            <person name="Givaudan A."/>
            <person name="Gaudriault S."/>
        </authorList>
    </citation>
    <scope>NUCLEOTIDE SEQUENCE [LARGE SCALE GENOMIC DNA]</scope>
    <source>
        <strain evidence="1">DSM 16338</strain>
    </source>
</reference>
<proteinExistence type="predicted"/>
<dbReference type="STRING" id="1427518.XSR1_60100"/>
<protein>
    <submittedName>
        <fullName evidence="1">Uncharacterized protein</fullName>
    </submittedName>
</protein>
<sequence length="54" mass="6506">MLNFCLNVLSEYEVSSEYKVRSNQYLSDSLLNRKSIFMIHHISKMKRCIQSYEK</sequence>
<keyword evidence="2" id="KW-1185">Reference proteome</keyword>
<accession>W1J6F7</accession>
<organism evidence="1 2">
    <name type="scientific">Xenorhabdus szentirmaii DSM 16338</name>
    <dbReference type="NCBI Taxonomy" id="1427518"/>
    <lineage>
        <taxon>Bacteria</taxon>
        <taxon>Pseudomonadati</taxon>
        <taxon>Pseudomonadota</taxon>
        <taxon>Gammaproteobacteria</taxon>
        <taxon>Enterobacterales</taxon>
        <taxon>Morganellaceae</taxon>
        <taxon>Xenorhabdus</taxon>
    </lineage>
</organism>
<dbReference type="EMBL" id="CBXF010000121">
    <property type="protein sequence ID" value="CDL85055.1"/>
    <property type="molecule type" value="Genomic_DNA"/>
</dbReference>